<dbReference type="Proteomes" id="UP000003953">
    <property type="component" value="Unassembled WGS sequence"/>
</dbReference>
<dbReference type="PROSITE" id="PS50943">
    <property type="entry name" value="HTH_CROC1"/>
    <property type="match status" value="1"/>
</dbReference>
<evidence type="ECO:0000259" key="1">
    <source>
        <dbReference type="PROSITE" id="PS50943"/>
    </source>
</evidence>
<accession>C5F079</accession>
<dbReference type="SMART" id="SM00530">
    <property type="entry name" value="HTH_XRE"/>
    <property type="match status" value="1"/>
</dbReference>
<dbReference type="eggNOG" id="COG1396">
    <property type="taxonomic scope" value="Bacteria"/>
</dbReference>
<sequence>MVVKKVTKDEELKKELEIVLKIKPHSYIMETLIRGVCKMKGDIDYEEMLKIGSRIREAREFLGLTQEEFAKNFHIDTRLLSFYETGERRIPVTFIIKMYECLKVNPIFVLFGVGSSIIKEIDLKKFFVRLENPIVSSFIEYFTENTSTPTKTIFERYAQRDMALENKMAAKEARDIRRGKKQAIKG</sequence>
<dbReference type="AlphaFoldDB" id="C5F079"/>
<dbReference type="EMBL" id="DS990443">
    <property type="protein sequence ID" value="EEQ63673.1"/>
    <property type="molecule type" value="Genomic_DNA"/>
</dbReference>
<dbReference type="GO" id="GO:0003677">
    <property type="term" value="F:DNA binding"/>
    <property type="evidence" value="ECO:0007669"/>
    <property type="project" value="UniProtKB-KW"/>
</dbReference>
<dbReference type="RefSeq" id="WP_005022140.1">
    <property type="nucleotide sequence ID" value="NZ_DS990443.1"/>
</dbReference>
<protein>
    <submittedName>
        <fullName evidence="2">DNA-binding helix-turn-helix protein</fullName>
    </submittedName>
</protein>
<organism evidence="2 3">
    <name type="scientific">Helicobacter pullorum MIT 98-5489</name>
    <dbReference type="NCBI Taxonomy" id="537972"/>
    <lineage>
        <taxon>Bacteria</taxon>
        <taxon>Pseudomonadati</taxon>
        <taxon>Campylobacterota</taxon>
        <taxon>Epsilonproteobacteria</taxon>
        <taxon>Campylobacterales</taxon>
        <taxon>Helicobacteraceae</taxon>
        <taxon>Helicobacter</taxon>
    </lineage>
</organism>
<dbReference type="SUPFAM" id="SSF47413">
    <property type="entry name" value="lambda repressor-like DNA-binding domains"/>
    <property type="match status" value="1"/>
</dbReference>
<keyword evidence="3" id="KW-1185">Reference proteome</keyword>
<proteinExistence type="predicted"/>
<name>C5F079_9HELI</name>
<evidence type="ECO:0000313" key="2">
    <source>
        <dbReference type="EMBL" id="EEQ63673.1"/>
    </source>
</evidence>
<dbReference type="Gene3D" id="1.10.260.40">
    <property type="entry name" value="lambda repressor-like DNA-binding domains"/>
    <property type="match status" value="1"/>
</dbReference>
<dbReference type="CDD" id="cd00093">
    <property type="entry name" value="HTH_XRE"/>
    <property type="match status" value="1"/>
</dbReference>
<dbReference type="HOGENOM" id="CLU_1452578_0_0_7"/>
<gene>
    <name evidence="2" type="ORF">HPMG_01130</name>
</gene>
<evidence type="ECO:0000313" key="3">
    <source>
        <dbReference type="Proteomes" id="UP000003953"/>
    </source>
</evidence>
<dbReference type="InterPro" id="IPR001387">
    <property type="entry name" value="Cro/C1-type_HTH"/>
</dbReference>
<reference evidence="3" key="1">
    <citation type="journal article" date="2014" name="Genome Announc.">
        <title>Draft genome sequences of six enterohepatic helicobacter species isolated from humans and one from rhesus macaques.</title>
        <authorList>
            <person name="Shen Z."/>
            <person name="Sheh A."/>
            <person name="Young S.K."/>
            <person name="Abouelliel A."/>
            <person name="Ward D.V."/>
            <person name="Earl A.M."/>
            <person name="Fox J.G."/>
        </authorList>
    </citation>
    <scope>NUCLEOTIDE SEQUENCE [LARGE SCALE GENOMIC DNA]</scope>
    <source>
        <strain evidence="3">MIT 98-5489</strain>
    </source>
</reference>
<feature type="domain" description="HTH cro/C1-type" evidence="1">
    <location>
        <begin position="55"/>
        <end position="109"/>
    </location>
</feature>
<dbReference type="InterPro" id="IPR010982">
    <property type="entry name" value="Lambda_DNA-bd_dom_sf"/>
</dbReference>
<dbReference type="Pfam" id="PF01381">
    <property type="entry name" value="HTH_3"/>
    <property type="match status" value="1"/>
</dbReference>
<keyword evidence="2" id="KW-0238">DNA-binding</keyword>